<reference evidence="2 3" key="1">
    <citation type="journal article" date="2022" name="bioRxiv">
        <title>Genomics of Preaxostyla Flagellates Illuminates Evolutionary Transitions and the Path Towards Mitochondrial Loss.</title>
        <authorList>
            <person name="Novak L.V.F."/>
            <person name="Treitli S.C."/>
            <person name="Pyrih J."/>
            <person name="Halakuc P."/>
            <person name="Pipaliya S.V."/>
            <person name="Vacek V."/>
            <person name="Brzon O."/>
            <person name="Soukal P."/>
            <person name="Eme L."/>
            <person name="Dacks J.B."/>
            <person name="Karnkowska A."/>
            <person name="Elias M."/>
            <person name="Hampl V."/>
        </authorList>
    </citation>
    <scope>NUCLEOTIDE SEQUENCE [LARGE SCALE GENOMIC DNA]</scope>
    <source>
        <strain evidence="2">NAU3</strain>
        <tissue evidence="2">Gut</tissue>
    </source>
</reference>
<keyword evidence="2" id="KW-0326">Glycosidase</keyword>
<sequence>MAMLAATLVATCTKICTSYKTTYMWGVFGSPVTTSIIQQKRSQYPNWYTAAKVAQFNALVGKGYFGFDCVGMIKGVLWGWKGDASKTYGGATYASNGVPDIGADTMITRCSGVSTSFARVANGEALWMSGHIGVYLGGGKGAECTAAWSSKCMITAVANIGSISGLNSRRWAKHGKLPYVSY</sequence>
<keyword evidence="3" id="KW-1185">Reference proteome</keyword>
<dbReference type="EMBL" id="JARBJD010000206">
    <property type="protein sequence ID" value="KAK2947262.1"/>
    <property type="molecule type" value="Genomic_DNA"/>
</dbReference>
<organism evidence="2 3">
    <name type="scientific">Blattamonas nauphoetae</name>
    <dbReference type="NCBI Taxonomy" id="2049346"/>
    <lineage>
        <taxon>Eukaryota</taxon>
        <taxon>Metamonada</taxon>
        <taxon>Preaxostyla</taxon>
        <taxon>Oxymonadida</taxon>
        <taxon>Blattamonas</taxon>
    </lineage>
</organism>
<keyword evidence="2" id="KW-0378">Hydrolase</keyword>
<evidence type="ECO:0000256" key="1">
    <source>
        <dbReference type="SAM" id="SignalP"/>
    </source>
</evidence>
<evidence type="ECO:0000313" key="3">
    <source>
        <dbReference type="Proteomes" id="UP001281761"/>
    </source>
</evidence>
<dbReference type="GO" id="GO:0016798">
    <property type="term" value="F:hydrolase activity, acting on glycosyl bonds"/>
    <property type="evidence" value="ECO:0007669"/>
    <property type="project" value="UniProtKB-KW"/>
</dbReference>
<keyword evidence="1" id="KW-0732">Signal</keyword>
<proteinExistence type="predicted"/>
<dbReference type="Proteomes" id="UP001281761">
    <property type="component" value="Unassembled WGS sequence"/>
</dbReference>
<accession>A0ABQ9X993</accession>
<dbReference type="Gene3D" id="3.90.1720.10">
    <property type="entry name" value="endopeptidase domain like (from Nostoc punctiforme)"/>
    <property type="match status" value="1"/>
</dbReference>
<comment type="caution">
    <text evidence="2">The sequence shown here is derived from an EMBL/GenBank/DDBJ whole genome shotgun (WGS) entry which is preliminary data.</text>
</comment>
<evidence type="ECO:0000313" key="2">
    <source>
        <dbReference type="EMBL" id="KAK2947262.1"/>
    </source>
</evidence>
<feature type="chain" id="PRO_5046104359" evidence="1">
    <location>
        <begin position="19"/>
        <end position="182"/>
    </location>
</feature>
<protein>
    <submittedName>
        <fullName evidence="2">Exo-glucosaminidase lytG</fullName>
        <ecNumber evidence="2">3.2.1.-</ecNumber>
    </submittedName>
</protein>
<dbReference type="EC" id="3.2.1.-" evidence="2"/>
<gene>
    <name evidence="2" type="ORF">BLNAU_17823</name>
</gene>
<name>A0ABQ9X993_9EUKA</name>
<feature type="signal peptide" evidence="1">
    <location>
        <begin position="1"/>
        <end position="18"/>
    </location>
</feature>